<dbReference type="PANTHER" id="PTHR10543:SF24">
    <property type="entry name" value="CAROTENOID ISOMEROOXYGENASE"/>
    <property type="match status" value="1"/>
</dbReference>
<dbReference type="PANTHER" id="PTHR10543">
    <property type="entry name" value="BETA-CAROTENE DIOXYGENASE"/>
    <property type="match status" value="1"/>
</dbReference>
<protein>
    <submittedName>
        <fullName evidence="6">Carotenoid oxygenase family protein</fullName>
    </submittedName>
</protein>
<evidence type="ECO:0000256" key="5">
    <source>
        <dbReference type="ARBA" id="ARBA00023004"/>
    </source>
</evidence>
<proteinExistence type="inferred from homology"/>
<keyword evidence="5" id="KW-0408">Iron</keyword>
<dbReference type="Pfam" id="PF03055">
    <property type="entry name" value="RPE65"/>
    <property type="match status" value="1"/>
</dbReference>
<keyword evidence="4" id="KW-0560">Oxidoreductase</keyword>
<evidence type="ECO:0000256" key="3">
    <source>
        <dbReference type="ARBA" id="ARBA00022723"/>
    </source>
</evidence>
<sequence>MTGYAAGFQDLTEELRDHDLPVDGELPGWLDGSLYRNGPARWTVGDAEADHWFDGLAHLTRFAFDDGSVSYTNHFPRTGAYRVAVEDGSFAGQFSSTDGYLSRVKSLLAGDSTDNANVHVARIGGGLAALTETPNWLRIDPDTLEGEGSLSYEDDLTAHHVTAHLRQDPESGSHWGYFTRFGRQNEYVLFRIPEGTTRRERVGSTTVDRPAYMHSFALTPDHAVLIEPPLNTHPAKFLLPGSGGFIDNYDWQPERGTRFLVFRRDSGELIEELTTDPFFTFHTANAFERDGAVVVDLVAYEDDRAISDLSMDALRGGEGGFPSGELRRYRLPLSDAGAAVSTLADDVEMPRFSPDVHTREYEHVFAQSTDMDDGNALVRVDVADAEGAGADDDSGVARRWEESGVFSGEPIFVPHPDGEAEKDGVVLSLCLDADAERSLLVVLDGDLDELARAPLPHAVPFGFHGEYFESI</sequence>
<evidence type="ECO:0000256" key="4">
    <source>
        <dbReference type="ARBA" id="ARBA00023002"/>
    </source>
</evidence>
<evidence type="ECO:0000313" key="6">
    <source>
        <dbReference type="EMBL" id="MFD1568255.1"/>
    </source>
</evidence>
<evidence type="ECO:0000256" key="1">
    <source>
        <dbReference type="ARBA" id="ARBA00001954"/>
    </source>
</evidence>
<dbReference type="RefSeq" id="WP_267647737.1">
    <property type="nucleotide sequence ID" value="NZ_JANHGR010000002.1"/>
</dbReference>
<comment type="similarity">
    <text evidence="2">Belongs to the carotenoid oxygenase family.</text>
</comment>
<name>A0ABD6BTW3_9EURY</name>
<keyword evidence="7" id="KW-1185">Reference proteome</keyword>
<dbReference type="GO" id="GO:0046872">
    <property type="term" value="F:metal ion binding"/>
    <property type="evidence" value="ECO:0007669"/>
    <property type="project" value="UniProtKB-KW"/>
</dbReference>
<evidence type="ECO:0000256" key="2">
    <source>
        <dbReference type="ARBA" id="ARBA00006787"/>
    </source>
</evidence>
<organism evidence="6 7">
    <name type="scientific">Halolamina litorea</name>
    <dbReference type="NCBI Taxonomy" id="1515593"/>
    <lineage>
        <taxon>Archaea</taxon>
        <taxon>Methanobacteriati</taxon>
        <taxon>Methanobacteriota</taxon>
        <taxon>Stenosarchaea group</taxon>
        <taxon>Halobacteria</taxon>
        <taxon>Halobacteriales</taxon>
        <taxon>Haloferacaceae</taxon>
    </lineage>
</organism>
<accession>A0ABD6BTW3</accession>
<dbReference type="Proteomes" id="UP001597139">
    <property type="component" value="Unassembled WGS sequence"/>
</dbReference>
<dbReference type="InterPro" id="IPR004294">
    <property type="entry name" value="Carotenoid_Oase"/>
</dbReference>
<comment type="caution">
    <text evidence="6">The sequence shown here is derived from an EMBL/GenBank/DDBJ whole genome shotgun (WGS) entry which is preliminary data.</text>
</comment>
<evidence type="ECO:0000313" key="7">
    <source>
        <dbReference type="Proteomes" id="UP001597139"/>
    </source>
</evidence>
<dbReference type="EMBL" id="JBHUCZ010000010">
    <property type="protein sequence ID" value="MFD1568255.1"/>
    <property type="molecule type" value="Genomic_DNA"/>
</dbReference>
<keyword evidence="3" id="KW-0479">Metal-binding</keyword>
<reference evidence="6 7" key="1">
    <citation type="journal article" date="2019" name="Int. J. Syst. Evol. Microbiol.">
        <title>The Global Catalogue of Microorganisms (GCM) 10K type strain sequencing project: providing services to taxonomists for standard genome sequencing and annotation.</title>
        <authorList>
            <consortium name="The Broad Institute Genomics Platform"/>
            <consortium name="The Broad Institute Genome Sequencing Center for Infectious Disease"/>
            <person name="Wu L."/>
            <person name="Ma J."/>
        </authorList>
    </citation>
    <scope>NUCLEOTIDE SEQUENCE [LARGE SCALE GENOMIC DNA]</scope>
    <source>
        <strain evidence="6 7">CGMCC 1.12859</strain>
    </source>
</reference>
<comment type="cofactor">
    <cofactor evidence="1">
        <name>Fe(2+)</name>
        <dbReference type="ChEBI" id="CHEBI:29033"/>
    </cofactor>
</comment>
<gene>
    <name evidence="6" type="ORF">ACFSAU_12210</name>
</gene>
<dbReference type="AlphaFoldDB" id="A0ABD6BTW3"/>
<dbReference type="GO" id="GO:0016491">
    <property type="term" value="F:oxidoreductase activity"/>
    <property type="evidence" value="ECO:0007669"/>
    <property type="project" value="UniProtKB-KW"/>
</dbReference>